<organism evidence="1 2">
    <name type="scientific">Penicillium atrosanguineum</name>
    <dbReference type="NCBI Taxonomy" id="1132637"/>
    <lineage>
        <taxon>Eukaryota</taxon>
        <taxon>Fungi</taxon>
        <taxon>Dikarya</taxon>
        <taxon>Ascomycota</taxon>
        <taxon>Pezizomycotina</taxon>
        <taxon>Eurotiomycetes</taxon>
        <taxon>Eurotiomycetidae</taxon>
        <taxon>Eurotiales</taxon>
        <taxon>Aspergillaceae</taxon>
        <taxon>Penicillium</taxon>
    </lineage>
</organism>
<dbReference type="PANTHER" id="PTHR38688">
    <property type="entry name" value="PYR_REDOX_2 DOMAIN-CONTAINING PROTEIN"/>
    <property type="match status" value="1"/>
</dbReference>
<dbReference type="SUPFAM" id="SSF51905">
    <property type="entry name" value="FAD/NAD(P)-binding domain"/>
    <property type="match status" value="1"/>
</dbReference>
<name>A0A9W9H844_9EURO</name>
<dbReference type="InterPro" id="IPR053275">
    <property type="entry name" value="Agnestin_monoxygenase"/>
</dbReference>
<reference evidence="1" key="2">
    <citation type="journal article" date="2023" name="IMA Fungus">
        <title>Comparative genomic study of the Penicillium genus elucidates a diverse pangenome and 15 lateral gene transfer events.</title>
        <authorList>
            <person name="Petersen C."/>
            <person name="Sorensen T."/>
            <person name="Nielsen M.R."/>
            <person name="Sondergaard T.E."/>
            <person name="Sorensen J.L."/>
            <person name="Fitzpatrick D.A."/>
            <person name="Frisvad J.C."/>
            <person name="Nielsen K.L."/>
        </authorList>
    </citation>
    <scope>NUCLEOTIDE SEQUENCE</scope>
    <source>
        <strain evidence="1">IBT 21472</strain>
    </source>
</reference>
<evidence type="ECO:0000313" key="2">
    <source>
        <dbReference type="Proteomes" id="UP001147746"/>
    </source>
</evidence>
<dbReference type="PANTHER" id="PTHR38688:SF1">
    <property type="entry name" value="FAD_NAD(P)-BINDING DOMAIN-CONTAINING PROTEIN"/>
    <property type="match status" value="1"/>
</dbReference>
<evidence type="ECO:0000313" key="1">
    <source>
        <dbReference type="EMBL" id="KAJ5314864.1"/>
    </source>
</evidence>
<dbReference type="Gene3D" id="3.50.50.60">
    <property type="entry name" value="FAD/NAD(P)-binding domain"/>
    <property type="match status" value="1"/>
</dbReference>
<dbReference type="EMBL" id="JAPZBO010000005">
    <property type="protein sequence ID" value="KAJ5314864.1"/>
    <property type="molecule type" value="Genomic_DNA"/>
</dbReference>
<protein>
    <submittedName>
        <fullName evidence="1">Major facilitator superfamily domain general substrate transporter</fullName>
    </submittedName>
</protein>
<proteinExistence type="predicted"/>
<comment type="caution">
    <text evidence="1">The sequence shown here is derived from an EMBL/GenBank/DDBJ whole genome shotgun (WGS) entry which is preliminary data.</text>
</comment>
<dbReference type="AlphaFoldDB" id="A0A9W9H844"/>
<gene>
    <name evidence="1" type="ORF">N7476_005171</name>
</gene>
<sequence length="147" mass="15942">MAMTSHQAIVIGAGPGGLATLAALCDAGIRPNLWIDKTFEGGRLNTLFREISSLFGCHIWFPCVSIIQSVSVPNAVTILESMDRDRTYELSSAGDMVCMLVNSILKRPDVQSIQGEVERASLKGRIWTVSTANKDFTTKLLFCCTGS</sequence>
<reference evidence="1" key="1">
    <citation type="submission" date="2022-12" db="EMBL/GenBank/DDBJ databases">
        <authorList>
            <person name="Petersen C."/>
        </authorList>
    </citation>
    <scope>NUCLEOTIDE SEQUENCE</scope>
    <source>
        <strain evidence="1">IBT 21472</strain>
    </source>
</reference>
<dbReference type="InterPro" id="IPR036188">
    <property type="entry name" value="FAD/NAD-bd_sf"/>
</dbReference>
<dbReference type="Proteomes" id="UP001147746">
    <property type="component" value="Unassembled WGS sequence"/>
</dbReference>
<keyword evidence="2" id="KW-1185">Reference proteome</keyword>
<accession>A0A9W9H844</accession>